<protein>
    <submittedName>
        <fullName evidence="4">Protein SAAL1</fullName>
    </submittedName>
</protein>
<sequence length="428" mass="49388">MKTDPELKSESETPGPVVTGDVIGDTAYSERFVLKILLKLANLDSLKDELNEKAFEDDICTLWDMTVERDVVLFLLKHKVLNLFNFALPTIETPRYIEIFVGIIGNMCCQKEAVNTLIKMDEFLNLLLDYIKTDDSLILIQLLRLVSSALPSMNSEDIAIWLNMFNKVGYSEALYYNLKNSLNKQLLVTALENLNTICSYCNIQKYRNQYFEHFVCKEALTSMTTAFTELSITQKESLSKDELERIMIISLQMTLDMVSFEKPTEIFDDCNENVGTIISTILGYYEAKLVQEKEIDSDLVDLLECINNIIRIIPISKECEPDKYFNTCYSMWKALKSITNVNQNGDSNFEEVDKEEFQEFVKNMKPSLSVVMCKYMQECSQEHLFNVLDKIGNENEDILMSLTDMDMKVAVSKRIFDYKTRLNENFDS</sequence>
<reference evidence="4 5" key="1">
    <citation type="journal article" date="2015" name="Nat. Commun.">
        <title>Outbred genome sequencing and CRISPR/Cas9 gene editing in butterflies.</title>
        <authorList>
            <person name="Li X."/>
            <person name="Fan D."/>
            <person name="Zhang W."/>
            <person name="Liu G."/>
            <person name="Zhang L."/>
            <person name="Zhao L."/>
            <person name="Fang X."/>
            <person name="Chen L."/>
            <person name="Dong Y."/>
            <person name="Chen Y."/>
            <person name="Ding Y."/>
            <person name="Zhao R."/>
            <person name="Feng M."/>
            <person name="Zhu Y."/>
            <person name="Feng Y."/>
            <person name="Jiang X."/>
            <person name="Zhu D."/>
            <person name="Xiang H."/>
            <person name="Feng X."/>
            <person name="Li S."/>
            <person name="Wang J."/>
            <person name="Zhang G."/>
            <person name="Kronforst M.R."/>
            <person name="Wang W."/>
        </authorList>
    </citation>
    <scope>NUCLEOTIDE SEQUENCE [LARGE SCALE GENOMIC DNA]</scope>
    <source>
        <strain evidence="4">Ya'a_city_454_Px</strain>
        <tissue evidence="4">Whole body</tissue>
    </source>
</reference>
<evidence type="ECO:0000313" key="5">
    <source>
        <dbReference type="Proteomes" id="UP000053268"/>
    </source>
</evidence>
<evidence type="ECO:0000256" key="1">
    <source>
        <dbReference type="ARBA" id="ARBA00004123"/>
    </source>
</evidence>
<dbReference type="GO" id="GO:0005654">
    <property type="term" value="C:nucleoplasm"/>
    <property type="evidence" value="ECO:0007669"/>
    <property type="project" value="TreeGrafter"/>
</dbReference>
<proteinExistence type="inferred from homology"/>
<dbReference type="SUPFAM" id="SSF48371">
    <property type="entry name" value="ARM repeat"/>
    <property type="match status" value="1"/>
</dbReference>
<dbReference type="PANTHER" id="PTHR23424">
    <property type="entry name" value="SERUM AMYLOID A"/>
    <property type="match status" value="1"/>
</dbReference>
<accession>A0A194PYY2</accession>
<dbReference type="PANTHER" id="PTHR23424:SF23">
    <property type="entry name" value="PROTEIN SAAL1"/>
    <property type="match status" value="1"/>
</dbReference>
<dbReference type="InterPro" id="IPR016024">
    <property type="entry name" value="ARM-type_fold"/>
</dbReference>
<name>A0A194PYY2_PAPXU</name>
<organism evidence="4 5">
    <name type="scientific">Papilio xuthus</name>
    <name type="common">Asian swallowtail butterfly</name>
    <dbReference type="NCBI Taxonomy" id="66420"/>
    <lineage>
        <taxon>Eukaryota</taxon>
        <taxon>Metazoa</taxon>
        <taxon>Ecdysozoa</taxon>
        <taxon>Arthropoda</taxon>
        <taxon>Hexapoda</taxon>
        <taxon>Insecta</taxon>
        <taxon>Pterygota</taxon>
        <taxon>Neoptera</taxon>
        <taxon>Endopterygota</taxon>
        <taxon>Lepidoptera</taxon>
        <taxon>Glossata</taxon>
        <taxon>Ditrysia</taxon>
        <taxon>Papilionoidea</taxon>
        <taxon>Papilionidae</taxon>
        <taxon>Papilioninae</taxon>
        <taxon>Papilio</taxon>
    </lineage>
</organism>
<evidence type="ECO:0000256" key="2">
    <source>
        <dbReference type="ARBA" id="ARBA00023242"/>
    </source>
</evidence>
<evidence type="ECO:0000313" key="4">
    <source>
        <dbReference type="EMBL" id="KPI98542.1"/>
    </source>
</evidence>
<comment type="subcellular location">
    <subcellularLocation>
        <location evidence="1">Nucleus</location>
    </subcellularLocation>
</comment>
<keyword evidence="2" id="KW-0539">Nucleus</keyword>
<dbReference type="InterPro" id="IPR052464">
    <property type="entry name" value="Synovial_Prolif_Regulator"/>
</dbReference>
<dbReference type="EMBL" id="KQ459584">
    <property type="protein sequence ID" value="KPI98542.1"/>
    <property type="molecule type" value="Genomic_DNA"/>
</dbReference>
<evidence type="ECO:0000256" key="3">
    <source>
        <dbReference type="ARBA" id="ARBA00038401"/>
    </source>
</evidence>
<dbReference type="Proteomes" id="UP000053268">
    <property type="component" value="Unassembled WGS sequence"/>
</dbReference>
<dbReference type="AlphaFoldDB" id="A0A194PYY2"/>
<gene>
    <name evidence="4" type="ORF">RR46_03694</name>
</gene>
<comment type="similarity">
    <text evidence="3">Belongs to the SAAL1 family.</text>
</comment>
<keyword evidence="5" id="KW-1185">Reference proteome</keyword>